<dbReference type="PANTHER" id="PTHR43520">
    <property type="entry name" value="ATP7, ISOFORM B"/>
    <property type="match status" value="1"/>
</dbReference>
<dbReference type="InterPro" id="IPR006121">
    <property type="entry name" value="HMA_dom"/>
</dbReference>
<proteinExistence type="inferred from homology"/>
<feature type="transmembrane region" description="Helical" evidence="11">
    <location>
        <begin position="183"/>
        <end position="202"/>
    </location>
</feature>
<dbReference type="SFLD" id="SFLDG00002">
    <property type="entry name" value="C1.7:_P-type_atpase_like"/>
    <property type="match status" value="1"/>
</dbReference>
<evidence type="ECO:0000256" key="3">
    <source>
        <dbReference type="ARBA" id="ARBA00022448"/>
    </source>
</evidence>
<evidence type="ECO:0000256" key="1">
    <source>
        <dbReference type="ARBA" id="ARBA00004127"/>
    </source>
</evidence>
<gene>
    <name evidence="14" type="ORF">HRI96_08500</name>
</gene>
<evidence type="ECO:0000256" key="4">
    <source>
        <dbReference type="ARBA" id="ARBA00022692"/>
    </source>
</evidence>
<dbReference type="GO" id="GO:0016887">
    <property type="term" value="F:ATP hydrolysis activity"/>
    <property type="evidence" value="ECO:0007669"/>
    <property type="project" value="InterPro"/>
</dbReference>
<name>A0A975F0Q4_9SPIR</name>
<comment type="subcellular location">
    <subcellularLocation>
        <location evidence="11">Cell membrane</location>
    </subcellularLocation>
    <subcellularLocation>
        <location evidence="1">Endomembrane system</location>
        <topology evidence="1">Multi-pass membrane protein</topology>
    </subcellularLocation>
</comment>
<evidence type="ECO:0000256" key="12">
    <source>
        <dbReference type="SAM" id="MobiDB-lite"/>
    </source>
</evidence>
<dbReference type="GO" id="GO:0005886">
    <property type="term" value="C:plasma membrane"/>
    <property type="evidence" value="ECO:0007669"/>
    <property type="project" value="UniProtKB-SubCell"/>
</dbReference>
<dbReference type="SFLD" id="SFLDS00003">
    <property type="entry name" value="Haloacid_Dehalogenase"/>
    <property type="match status" value="1"/>
</dbReference>
<feature type="region of interest" description="Disordered" evidence="12">
    <location>
        <begin position="544"/>
        <end position="573"/>
    </location>
</feature>
<dbReference type="SUPFAM" id="SSF55008">
    <property type="entry name" value="HMA, heavy metal-associated domain"/>
    <property type="match status" value="1"/>
</dbReference>
<feature type="domain" description="HMA" evidence="13">
    <location>
        <begin position="3"/>
        <end position="69"/>
    </location>
</feature>
<dbReference type="InterPro" id="IPR023214">
    <property type="entry name" value="HAD_sf"/>
</dbReference>
<dbReference type="Gene3D" id="3.40.50.1000">
    <property type="entry name" value="HAD superfamily/HAD-like"/>
    <property type="match status" value="1"/>
</dbReference>
<dbReference type="PRINTS" id="PR00119">
    <property type="entry name" value="CATATPASE"/>
</dbReference>
<dbReference type="AlphaFoldDB" id="A0A975F0Q4"/>
<dbReference type="InterPro" id="IPR044492">
    <property type="entry name" value="P_typ_ATPase_HD_dom"/>
</dbReference>
<dbReference type="Pfam" id="PF00702">
    <property type="entry name" value="Hydrolase"/>
    <property type="match status" value="1"/>
</dbReference>
<dbReference type="Pfam" id="PF00403">
    <property type="entry name" value="HMA"/>
    <property type="match status" value="1"/>
</dbReference>
<dbReference type="PRINTS" id="PR00943">
    <property type="entry name" value="CUATPASE"/>
</dbReference>
<keyword evidence="5 11" id="KW-0479">Metal-binding</keyword>
<feature type="transmembrane region" description="Helical" evidence="11">
    <location>
        <begin position="365"/>
        <end position="396"/>
    </location>
</feature>
<dbReference type="SUPFAM" id="SSF81660">
    <property type="entry name" value="Metal cation-transporting ATPase, ATP-binding domain N"/>
    <property type="match status" value="1"/>
</dbReference>
<dbReference type="PANTHER" id="PTHR43520:SF8">
    <property type="entry name" value="P-TYPE CU(+) TRANSPORTER"/>
    <property type="match status" value="1"/>
</dbReference>
<keyword evidence="3" id="KW-0813">Transport</keyword>
<feature type="transmembrane region" description="Helical" evidence="11">
    <location>
        <begin position="107"/>
        <end position="124"/>
    </location>
</feature>
<evidence type="ECO:0000256" key="11">
    <source>
        <dbReference type="RuleBase" id="RU362081"/>
    </source>
</evidence>
<feature type="transmembrane region" description="Helical" evidence="11">
    <location>
        <begin position="408"/>
        <end position="428"/>
    </location>
</feature>
<dbReference type="InterPro" id="IPR036163">
    <property type="entry name" value="HMA_dom_sf"/>
</dbReference>
<sequence length="824" mass="86869">MSVKEIYEIEGMSCAACSAAVERVTRKLPGMIRSDVNLATNKMSVEYEPSSVTPELIIEKVKNAGFGCKPYKNDSYNTAGDKAAASRKKARDEEEKKALKELKDQKISLAVSLFFAAILLYVSMGSMLTPAAPLPDIFSMHTHPVNFALLEFLLALPIMYLGRRFYFRGFKALFHGNPDMDTLVAIGSYVAFIYSLILTFLIEDNSHIVHSLFYESAAVVIAFVSIGKFLEGRSKEKTKEAIKSLVELVPDTALVIQPDGSVLETPVEAILPGMILSVRAGEKIPLDGIVESGLSSADESMLTGESMPIEKKSGDPVIGGSLNGNGLLTVRVTKTGGDTVLSKIIAFVEEAQGKKAPISRLADRVAGVFVPLVIGIALSASLLWTVIGILGAGGIIQLPSGWNISAGFVLRVMTSILVIACPCALGLATPTAIMVGTGLGALNGILIRSGEALETTHLIDTVVLDKTGTVTEGKPVVTEVITASGTEEEKERLLKLAADLEKTSVHPIAEALIDAAKTFAAEKNCGEKSTCGIDAGGARGVGISSASEDGLRGEADNVSTAPSASGGADENITDLQNIPGRGVRALLGKKNIFAGNAAFMAENNIDVSAFEKKASECGEQGKSIVYVAESNLVLGFAAVADTVKSDSAEAIRRLKKEGIRVILLTGDNKKAADYIGSQINADKVISEVLPQDKARIIEELQKEGAKVMMVGDGINDAPALVQADVGAAIGAGSDVAVESGDIVLMRNSLSDVPRAIRLSCMTIANIKENLFWAFCYNVVGIPIAAGALFPAFGILLTPMFGGLAMSLSSVCVVLNALRLKTKRL</sequence>
<feature type="transmembrane region" description="Helical" evidence="11">
    <location>
        <begin position="770"/>
        <end position="789"/>
    </location>
</feature>
<dbReference type="SFLD" id="SFLDF00027">
    <property type="entry name" value="p-type_atpase"/>
    <property type="match status" value="1"/>
</dbReference>
<dbReference type="NCBIfam" id="TIGR01494">
    <property type="entry name" value="ATPase_P-type"/>
    <property type="match status" value="2"/>
</dbReference>
<evidence type="ECO:0000313" key="15">
    <source>
        <dbReference type="Proteomes" id="UP000671995"/>
    </source>
</evidence>
<organism evidence="14 15">
    <name type="scientific">Treponema parvum</name>
    <dbReference type="NCBI Taxonomy" id="138851"/>
    <lineage>
        <taxon>Bacteria</taxon>
        <taxon>Pseudomonadati</taxon>
        <taxon>Spirochaetota</taxon>
        <taxon>Spirochaetia</taxon>
        <taxon>Spirochaetales</taxon>
        <taxon>Treponemataceae</taxon>
        <taxon>Treponema</taxon>
    </lineage>
</organism>
<dbReference type="Gene3D" id="3.30.70.100">
    <property type="match status" value="1"/>
</dbReference>
<dbReference type="InterPro" id="IPR023299">
    <property type="entry name" value="ATPase_P-typ_cyto_dom_N"/>
</dbReference>
<dbReference type="InterPro" id="IPR018303">
    <property type="entry name" value="ATPase_P-typ_P_site"/>
</dbReference>
<evidence type="ECO:0000256" key="7">
    <source>
        <dbReference type="ARBA" id="ARBA00022840"/>
    </source>
</evidence>
<feature type="transmembrane region" description="Helical" evidence="11">
    <location>
        <begin position="795"/>
        <end position="817"/>
    </location>
</feature>
<evidence type="ECO:0000256" key="8">
    <source>
        <dbReference type="ARBA" id="ARBA00022967"/>
    </source>
</evidence>
<keyword evidence="8" id="KW-1278">Translocase</keyword>
<dbReference type="PROSITE" id="PS50846">
    <property type="entry name" value="HMA_2"/>
    <property type="match status" value="1"/>
</dbReference>
<dbReference type="RefSeq" id="WP_210116947.1">
    <property type="nucleotide sequence ID" value="NZ_CP054257.1"/>
</dbReference>
<dbReference type="GO" id="GO:0012505">
    <property type="term" value="C:endomembrane system"/>
    <property type="evidence" value="ECO:0007669"/>
    <property type="project" value="UniProtKB-SubCell"/>
</dbReference>
<dbReference type="InterPro" id="IPR001757">
    <property type="entry name" value="P_typ_ATPase"/>
</dbReference>
<keyword evidence="11" id="KW-1003">Cell membrane</keyword>
<dbReference type="GO" id="GO:0055070">
    <property type="term" value="P:copper ion homeostasis"/>
    <property type="evidence" value="ECO:0007669"/>
    <property type="project" value="TreeGrafter"/>
</dbReference>
<evidence type="ECO:0000256" key="2">
    <source>
        <dbReference type="ARBA" id="ARBA00006024"/>
    </source>
</evidence>
<dbReference type="InterPro" id="IPR059000">
    <property type="entry name" value="ATPase_P-type_domA"/>
</dbReference>
<dbReference type="Proteomes" id="UP000671995">
    <property type="component" value="Chromosome"/>
</dbReference>
<dbReference type="SUPFAM" id="SSF81653">
    <property type="entry name" value="Calcium ATPase, transduction domain A"/>
    <property type="match status" value="1"/>
</dbReference>
<keyword evidence="10 11" id="KW-0472">Membrane</keyword>
<keyword evidence="9 11" id="KW-1133">Transmembrane helix</keyword>
<keyword evidence="6 11" id="KW-0547">Nucleotide-binding</keyword>
<dbReference type="GO" id="GO:0005507">
    <property type="term" value="F:copper ion binding"/>
    <property type="evidence" value="ECO:0007669"/>
    <property type="project" value="TreeGrafter"/>
</dbReference>
<dbReference type="NCBIfam" id="TIGR01525">
    <property type="entry name" value="ATPase-IB_hvy"/>
    <property type="match status" value="1"/>
</dbReference>
<dbReference type="CDD" id="cd00371">
    <property type="entry name" value="HMA"/>
    <property type="match status" value="1"/>
</dbReference>
<keyword evidence="4 11" id="KW-0812">Transmembrane</keyword>
<reference evidence="14" key="1">
    <citation type="submission" date="2020-05" db="EMBL/GenBank/DDBJ databases">
        <authorList>
            <person name="Zeng H."/>
            <person name="Chan Y.K."/>
            <person name="Watt R.M."/>
        </authorList>
    </citation>
    <scope>NUCLEOTIDE SEQUENCE</scope>
    <source>
        <strain evidence="14">ATCC 700773</strain>
    </source>
</reference>
<dbReference type="CDD" id="cd02094">
    <property type="entry name" value="P-type_ATPase_Cu-like"/>
    <property type="match status" value="1"/>
</dbReference>
<dbReference type="Pfam" id="PF00122">
    <property type="entry name" value="E1-E2_ATPase"/>
    <property type="match status" value="1"/>
</dbReference>
<dbReference type="PROSITE" id="PS00154">
    <property type="entry name" value="ATPASE_E1_E2"/>
    <property type="match status" value="1"/>
</dbReference>
<evidence type="ECO:0000256" key="6">
    <source>
        <dbReference type="ARBA" id="ARBA00022741"/>
    </source>
</evidence>
<comment type="similarity">
    <text evidence="2 11">Belongs to the cation transport ATPase (P-type) (TC 3.A.3) family. Type IB subfamily.</text>
</comment>
<dbReference type="EMBL" id="CP054257">
    <property type="protein sequence ID" value="QTQ12232.1"/>
    <property type="molecule type" value="Genomic_DNA"/>
</dbReference>
<dbReference type="InterPro" id="IPR027256">
    <property type="entry name" value="P-typ_ATPase_IB"/>
</dbReference>
<accession>A0A975F0Q4</accession>
<feature type="transmembrane region" description="Helical" evidence="11">
    <location>
        <begin position="208"/>
        <end position="230"/>
    </location>
</feature>
<dbReference type="InterPro" id="IPR023298">
    <property type="entry name" value="ATPase_P-typ_TM_dom_sf"/>
</dbReference>
<dbReference type="GO" id="GO:0005524">
    <property type="term" value="F:ATP binding"/>
    <property type="evidence" value="ECO:0007669"/>
    <property type="project" value="UniProtKB-UniRule"/>
</dbReference>
<dbReference type="InterPro" id="IPR008250">
    <property type="entry name" value="ATPase_P-typ_transduc_dom_A_sf"/>
</dbReference>
<dbReference type="Gene3D" id="3.40.1110.10">
    <property type="entry name" value="Calcium-transporting ATPase, cytoplasmic domain N"/>
    <property type="match status" value="1"/>
</dbReference>
<dbReference type="InterPro" id="IPR036412">
    <property type="entry name" value="HAD-like_sf"/>
</dbReference>
<evidence type="ECO:0000256" key="5">
    <source>
        <dbReference type="ARBA" id="ARBA00022723"/>
    </source>
</evidence>
<evidence type="ECO:0000256" key="9">
    <source>
        <dbReference type="ARBA" id="ARBA00022989"/>
    </source>
</evidence>
<reference evidence="14" key="2">
    <citation type="journal article" date="2021" name="Microbiol. Resour. Announc.">
        <title>Complete Genome Sequences of Three Human Oral Treponema parvum Isolates.</title>
        <authorList>
            <person name="Zeng H."/>
            <person name="Watt R.M."/>
        </authorList>
    </citation>
    <scope>NUCLEOTIDE SEQUENCE</scope>
    <source>
        <strain evidence="14">ATCC 700773</strain>
    </source>
</reference>
<dbReference type="SUPFAM" id="SSF56784">
    <property type="entry name" value="HAD-like"/>
    <property type="match status" value="1"/>
</dbReference>
<evidence type="ECO:0000313" key="14">
    <source>
        <dbReference type="EMBL" id="QTQ12232.1"/>
    </source>
</evidence>
<dbReference type="SUPFAM" id="SSF81665">
    <property type="entry name" value="Calcium ATPase, transmembrane domain M"/>
    <property type="match status" value="1"/>
</dbReference>
<evidence type="ECO:0000256" key="10">
    <source>
        <dbReference type="ARBA" id="ARBA00023136"/>
    </source>
</evidence>
<dbReference type="FunFam" id="2.70.150.10:FF:000002">
    <property type="entry name" value="Copper-transporting ATPase 1, putative"/>
    <property type="match status" value="1"/>
</dbReference>
<protein>
    <submittedName>
        <fullName evidence="14">Copper-translocating P-type ATPase</fullName>
    </submittedName>
</protein>
<dbReference type="GO" id="GO:0043682">
    <property type="term" value="F:P-type divalent copper transporter activity"/>
    <property type="evidence" value="ECO:0007669"/>
    <property type="project" value="TreeGrafter"/>
</dbReference>
<dbReference type="Gene3D" id="2.70.150.10">
    <property type="entry name" value="Calcium-transporting ATPase, cytoplasmic transduction domain A"/>
    <property type="match status" value="1"/>
</dbReference>
<keyword evidence="7 11" id="KW-0067">ATP-binding</keyword>
<evidence type="ECO:0000259" key="13">
    <source>
        <dbReference type="PROSITE" id="PS50846"/>
    </source>
</evidence>
<feature type="transmembrane region" description="Helical" evidence="11">
    <location>
        <begin position="144"/>
        <end position="162"/>
    </location>
</feature>
<dbReference type="FunFam" id="3.30.70.100:FF:000001">
    <property type="entry name" value="ATPase copper transporting beta"/>
    <property type="match status" value="1"/>
</dbReference>